<dbReference type="STRING" id="56804.BAE46_04725"/>
<dbReference type="Proteomes" id="UP000053586">
    <property type="component" value="Unassembled WGS sequence"/>
</dbReference>
<reference evidence="1 2" key="2">
    <citation type="journal article" date="2017" name="Antonie Van Leeuwenhoek">
        <title>Rhizobium rhizosphaerae sp. nov., a novel species isolated from rice rhizosphere.</title>
        <authorList>
            <person name="Zhao J.J."/>
            <person name="Zhang J."/>
            <person name="Zhang R.J."/>
            <person name="Zhang C.W."/>
            <person name="Yin H.Q."/>
            <person name="Zhang X.X."/>
        </authorList>
    </citation>
    <scope>NUCLEOTIDE SEQUENCE [LARGE SCALE GENOMIC DNA]</scope>
    <source>
        <strain evidence="1 2">ACAM 611</strain>
    </source>
</reference>
<sequence>MTKIDLNVQAKISFLTKHGKQNTLAPILVSAFNTVLVHTDKFDTDTLGTFDQTIARTLNPIECALKKAYLACKLSGCEQGIGSEGSFSSLMGMGVIDEEFLAFVDIKRNIEILSLIYRVSFAAKRQQK</sequence>
<dbReference type="EMBL" id="BAET01000031">
    <property type="protein sequence ID" value="GAB56684.1"/>
    <property type="molecule type" value="Genomic_DNA"/>
</dbReference>
<name>H5TEF7_9ALTE</name>
<dbReference type="AlphaFoldDB" id="H5TEF7"/>
<evidence type="ECO:0000313" key="2">
    <source>
        <dbReference type="Proteomes" id="UP000053586"/>
    </source>
</evidence>
<gene>
    <name evidence="1" type="ORF">GPUN_2569</name>
</gene>
<dbReference type="OrthoDB" id="9793837at2"/>
<proteinExistence type="predicted"/>
<protein>
    <submittedName>
        <fullName evidence="1">Uncharacterized protein</fullName>
    </submittedName>
</protein>
<evidence type="ECO:0000313" key="1">
    <source>
        <dbReference type="EMBL" id="GAB56684.1"/>
    </source>
</evidence>
<accession>H5TEF7</accession>
<organism evidence="1 2">
    <name type="scientific">Glaciecola punicea ACAM 611</name>
    <dbReference type="NCBI Taxonomy" id="1121923"/>
    <lineage>
        <taxon>Bacteria</taxon>
        <taxon>Pseudomonadati</taxon>
        <taxon>Pseudomonadota</taxon>
        <taxon>Gammaproteobacteria</taxon>
        <taxon>Alteromonadales</taxon>
        <taxon>Alteromonadaceae</taxon>
        <taxon>Glaciecola</taxon>
    </lineage>
</organism>
<dbReference type="RefSeq" id="WP_006007100.1">
    <property type="nucleotide sequence ID" value="NZ_BAET01000031.1"/>
</dbReference>
<reference evidence="1 2" key="1">
    <citation type="journal article" date="2012" name="J. Bacteriol.">
        <title>Genome sequence of proteorhodopsin-containing sea ice bacterium Glaciecola punicea ACAM 611T.</title>
        <authorList>
            <person name="Qin Q.-L."/>
            <person name="Xie B.-B."/>
            <person name="Shu Y.-L."/>
            <person name="Rong J.-C."/>
            <person name="Zhao D.-L."/>
            <person name="Zhang X.-Y."/>
            <person name="Chen X.-L."/>
            <person name="Zhou B.-C."/>
            <person name="Zhanga Y.-Z."/>
        </authorList>
    </citation>
    <scope>NUCLEOTIDE SEQUENCE [LARGE SCALE GENOMIC DNA]</scope>
    <source>
        <strain evidence="1 2">ACAM 611</strain>
    </source>
</reference>
<comment type="caution">
    <text evidence="1">The sequence shown here is derived from an EMBL/GenBank/DDBJ whole genome shotgun (WGS) entry which is preliminary data.</text>
</comment>
<keyword evidence="2" id="KW-1185">Reference proteome</keyword>